<dbReference type="PROSITE" id="PS00018">
    <property type="entry name" value="EF_HAND_1"/>
    <property type="match status" value="1"/>
</dbReference>
<dbReference type="PANTHER" id="PTHR11022:SF41">
    <property type="entry name" value="PEPTIDOGLYCAN-RECOGNITION PROTEIN LC-RELATED"/>
    <property type="match status" value="1"/>
</dbReference>
<dbReference type="SMART" id="SM00701">
    <property type="entry name" value="PGRP"/>
    <property type="match status" value="1"/>
</dbReference>
<dbReference type="GO" id="GO:0008745">
    <property type="term" value="F:N-acetylmuramoyl-L-alanine amidase activity"/>
    <property type="evidence" value="ECO:0007669"/>
    <property type="project" value="InterPro"/>
</dbReference>
<evidence type="ECO:0000259" key="2">
    <source>
        <dbReference type="SMART" id="SM00701"/>
    </source>
</evidence>
<accession>A0A1Q6I225</accession>
<sequence>MRFINLIVVHCSATRCDRCYTEHDLTTDHLRRGFSGAGYHFYIRKNGDIKSLRPLALPGAHARGWNDKSIGVCYEGGLDECGRPADTRTPFQRHSLRVLVLLLLKDYPGSRLCGHRDLSPDLNHNGEIEPEEWVKQCPCFDAATILTEPPPPNPACL</sequence>
<organism evidence="3 5">
    <name type="scientific">Bacteroides uniformis</name>
    <dbReference type="NCBI Taxonomy" id="820"/>
    <lineage>
        <taxon>Bacteria</taxon>
        <taxon>Pseudomonadati</taxon>
        <taxon>Bacteroidota</taxon>
        <taxon>Bacteroidia</taxon>
        <taxon>Bacteroidales</taxon>
        <taxon>Bacteroidaceae</taxon>
        <taxon>Bacteroides</taxon>
    </lineage>
</organism>
<dbReference type="AlphaFoldDB" id="A0A1Q6I225"/>
<dbReference type="Proteomes" id="UP000186549">
    <property type="component" value="Unassembled WGS sequence"/>
</dbReference>
<comment type="caution">
    <text evidence="3">The sequence shown here is derived from an EMBL/GenBank/DDBJ whole genome shotgun (WGS) entry which is preliminary data.</text>
</comment>
<dbReference type="InterPro" id="IPR018247">
    <property type="entry name" value="EF_Hand_1_Ca_BS"/>
</dbReference>
<dbReference type="Pfam" id="PF01510">
    <property type="entry name" value="Amidase_2"/>
    <property type="match status" value="1"/>
</dbReference>
<dbReference type="RefSeq" id="WP_008664709.1">
    <property type="nucleotide sequence ID" value="NZ_BAABXG010000002.1"/>
</dbReference>
<evidence type="ECO:0000313" key="5">
    <source>
        <dbReference type="Proteomes" id="UP000186549"/>
    </source>
</evidence>
<dbReference type="Proteomes" id="UP000283601">
    <property type="component" value="Unassembled WGS sequence"/>
</dbReference>
<reference evidence="4 6" key="2">
    <citation type="submission" date="2018-08" db="EMBL/GenBank/DDBJ databases">
        <title>A genome reference for cultivated species of the human gut microbiota.</title>
        <authorList>
            <person name="Zou Y."/>
            <person name="Xue W."/>
            <person name="Luo G."/>
        </authorList>
    </citation>
    <scope>NUCLEOTIDE SEQUENCE [LARGE SCALE GENOMIC DNA]</scope>
    <source>
        <strain evidence="4 6">AM29-12AC</strain>
    </source>
</reference>
<evidence type="ECO:0000313" key="3">
    <source>
        <dbReference type="EMBL" id="OKZ32823.1"/>
    </source>
</evidence>
<dbReference type="InterPro" id="IPR002502">
    <property type="entry name" value="Amidase_domain"/>
</dbReference>
<dbReference type="GO" id="GO:0009253">
    <property type="term" value="P:peptidoglycan catabolic process"/>
    <property type="evidence" value="ECO:0007669"/>
    <property type="project" value="InterPro"/>
</dbReference>
<dbReference type="PANTHER" id="PTHR11022">
    <property type="entry name" value="PEPTIDOGLYCAN RECOGNITION PROTEIN"/>
    <property type="match status" value="1"/>
</dbReference>
<comment type="similarity">
    <text evidence="1">Belongs to the N-acetylmuramoyl-L-alanine amidase 2 family.</text>
</comment>
<dbReference type="Gene3D" id="3.40.80.10">
    <property type="entry name" value="Peptidoglycan recognition protein-like"/>
    <property type="match status" value="1"/>
</dbReference>
<dbReference type="GO" id="GO:0008270">
    <property type="term" value="F:zinc ion binding"/>
    <property type="evidence" value="ECO:0007669"/>
    <property type="project" value="InterPro"/>
</dbReference>
<gene>
    <name evidence="3" type="ORF">BHV79_09500</name>
    <name evidence="4" type="ORF">DW758_19400</name>
</gene>
<dbReference type="InterPro" id="IPR006619">
    <property type="entry name" value="PGRP_domain_met/bac"/>
</dbReference>
<dbReference type="InterPro" id="IPR036505">
    <property type="entry name" value="Amidase/PGRP_sf"/>
</dbReference>
<reference evidence="3 5" key="1">
    <citation type="journal article" date="2016" name="Nat. Biotechnol.">
        <title>Measurement of bacterial replication rates in microbial communities.</title>
        <authorList>
            <person name="Brown C.T."/>
            <person name="Olm M.R."/>
            <person name="Thomas B.C."/>
            <person name="Banfield J.F."/>
        </authorList>
    </citation>
    <scope>NUCLEOTIDE SEQUENCE [LARGE SCALE GENOMIC DNA]</scope>
    <source>
        <strain evidence="3">45_41</strain>
    </source>
</reference>
<dbReference type="CDD" id="cd06583">
    <property type="entry name" value="PGRP"/>
    <property type="match status" value="1"/>
</dbReference>
<protein>
    <submittedName>
        <fullName evidence="3">N-acetylmuramoyl-L-alanine amidase</fullName>
    </submittedName>
</protein>
<dbReference type="EMBL" id="QSJZ01000025">
    <property type="protein sequence ID" value="RHE18443.1"/>
    <property type="molecule type" value="Genomic_DNA"/>
</dbReference>
<proteinExistence type="inferred from homology"/>
<dbReference type="EMBL" id="MNQU01000220">
    <property type="protein sequence ID" value="OKZ32823.1"/>
    <property type="molecule type" value="Genomic_DNA"/>
</dbReference>
<feature type="domain" description="Peptidoglycan recognition protein family" evidence="2">
    <location>
        <begin position="1"/>
        <end position="119"/>
    </location>
</feature>
<evidence type="ECO:0000313" key="4">
    <source>
        <dbReference type="EMBL" id="RHE18443.1"/>
    </source>
</evidence>
<evidence type="ECO:0000256" key="1">
    <source>
        <dbReference type="ARBA" id="ARBA00007553"/>
    </source>
</evidence>
<name>A0A1Q6I225_BACUN</name>
<dbReference type="FunFam" id="3.40.80.10:FF:000008">
    <property type="entry name" value="N-acetylmuramoyl-L-alanine amidase"/>
    <property type="match status" value="1"/>
</dbReference>
<evidence type="ECO:0000313" key="6">
    <source>
        <dbReference type="Proteomes" id="UP000283601"/>
    </source>
</evidence>
<dbReference type="InterPro" id="IPR015510">
    <property type="entry name" value="PGRP"/>
</dbReference>
<dbReference type="SUPFAM" id="SSF55846">
    <property type="entry name" value="N-acetylmuramoyl-L-alanine amidase-like"/>
    <property type="match status" value="1"/>
</dbReference>